<gene>
    <name evidence="1" type="ORF">ATB98_22720</name>
</gene>
<proteinExistence type="predicted"/>
<keyword evidence="2" id="KW-1185">Reference proteome</keyword>
<reference evidence="1 2" key="1">
    <citation type="submission" date="2015-11" db="EMBL/GenBank/DDBJ databases">
        <title>Ensifer anhuiense sp. nov., an effective nitrogen fixation bacterium with Glycine soja.</title>
        <authorList>
            <person name="Yan H."/>
            <person name="Chen W."/>
        </authorList>
    </citation>
    <scope>NUCLEOTIDE SEQUENCE [LARGE SCALE GENOMIC DNA]</scope>
    <source>
        <strain evidence="1 2">LMG 7837</strain>
    </source>
</reference>
<dbReference type="OrthoDB" id="8278022at2"/>
<accession>A0A178XFX1</accession>
<sequence>MSIPRIRSDLQGHVGELFSADLLQSSDAENQAALKTFLASTYSSLASLAWHLGGNGDVFQREARPAAELVGDVFFALNREREFSGGANGDQLRRLFGTHNARQQFGGAL</sequence>
<dbReference type="RefSeq" id="WP_066879247.1">
    <property type="nucleotide sequence ID" value="NZ_LNQB01000102.1"/>
</dbReference>
<evidence type="ECO:0000313" key="1">
    <source>
        <dbReference type="EMBL" id="OAP34149.1"/>
    </source>
</evidence>
<dbReference type="EMBL" id="LNQB01000102">
    <property type="protein sequence ID" value="OAP34149.1"/>
    <property type="molecule type" value="Genomic_DNA"/>
</dbReference>
<protein>
    <submittedName>
        <fullName evidence="1">Uncharacterized protein</fullName>
    </submittedName>
</protein>
<name>A0A178XFX1_SINSA</name>
<dbReference type="Proteomes" id="UP000078507">
    <property type="component" value="Unassembled WGS sequence"/>
</dbReference>
<organism evidence="1 2">
    <name type="scientific">Sinorhizobium saheli</name>
    <dbReference type="NCBI Taxonomy" id="36856"/>
    <lineage>
        <taxon>Bacteria</taxon>
        <taxon>Pseudomonadati</taxon>
        <taxon>Pseudomonadota</taxon>
        <taxon>Alphaproteobacteria</taxon>
        <taxon>Hyphomicrobiales</taxon>
        <taxon>Rhizobiaceae</taxon>
        <taxon>Sinorhizobium/Ensifer group</taxon>
        <taxon>Sinorhizobium</taxon>
    </lineage>
</organism>
<dbReference type="AlphaFoldDB" id="A0A178XFX1"/>
<evidence type="ECO:0000313" key="2">
    <source>
        <dbReference type="Proteomes" id="UP000078507"/>
    </source>
</evidence>
<comment type="caution">
    <text evidence="1">The sequence shown here is derived from an EMBL/GenBank/DDBJ whole genome shotgun (WGS) entry which is preliminary data.</text>
</comment>